<dbReference type="EMBL" id="JAWMAJ010000039">
    <property type="protein sequence ID" value="MDV7217107.1"/>
    <property type="molecule type" value="Genomic_DNA"/>
</dbReference>
<keyword evidence="2" id="KW-1185">Reference proteome</keyword>
<reference evidence="1 2" key="1">
    <citation type="submission" date="2023-10" db="EMBL/GenBank/DDBJ databases">
        <title>Characterization of rhizosphere-enriched actinobacteria from wheat plants lab-grown on chernevaya soil.</title>
        <authorList>
            <person name="Tikhonova E.N."/>
            <person name="Konopkin A."/>
            <person name="Kravchenko I.K."/>
        </authorList>
    </citation>
    <scope>NUCLEOTIDE SEQUENCE [LARGE SCALE GENOMIC DNA]</scope>
    <source>
        <strain evidence="1 2">RR29</strain>
    </source>
</reference>
<evidence type="ECO:0008006" key="3">
    <source>
        <dbReference type="Google" id="ProtNLM"/>
    </source>
</evidence>
<proteinExistence type="predicted"/>
<protein>
    <recommendedName>
        <fullName evidence="3">SnoaL-like domain-containing protein</fullName>
    </recommendedName>
</protein>
<evidence type="ECO:0000313" key="1">
    <source>
        <dbReference type="EMBL" id="MDV7217107.1"/>
    </source>
</evidence>
<dbReference type="SUPFAM" id="SSF54427">
    <property type="entry name" value="NTF2-like"/>
    <property type="match status" value="1"/>
</dbReference>
<accession>A0ABU4F941</accession>
<evidence type="ECO:0000313" key="2">
    <source>
        <dbReference type="Proteomes" id="UP001187346"/>
    </source>
</evidence>
<dbReference type="RefSeq" id="WP_317771531.1">
    <property type="nucleotide sequence ID" value="NZ_JAWMAJ010000039.1"/>
</dbReference>
<sequence>MPINRTAMIDYMDARIAKTDDPKHLELLNMLRAHMLGEVNEDVDALLATISKSRQQYRSWGSPEDMQPASREAIRAFYLERQALGQLYFQFDIDRLTVADDIIVTDGVMTSLFPGTTVVGMGLRTPRPEAVHEVTIRTIISWPFDEAGLIVGEESYSVVTGARPLADEEIPADYPAGLVG</sequence>
<gene>
    <name evidence="1" type="ORF">R5A26_14240</name>
</gene>
<name>A0ABU4F941_9ACTN</name>
<organism evidence="1 2">
    <name type="scientific">Streptomyces prunicolor</name>
    <dbReference type="NCBI Taxonomy" id="67348"/>
    <lineage>
        <taxon>Bacteria</taxon>
        <taxon>Bacillati</taxon>
        <taxon>Actinomycetota</taxon>
        <taxon>Actinomycetes</taxon>
        <taxon>Kitasatosporales</taxon>
        <taxon>Streptomycetaceae</taxon>
        <taxon>Streptomyces</taxon>
    </lineage>
</organism>
<dbReference type="Proteomes" id="UP001187346">
    <property type="component" value="Unassembled WGS sequence"/>
</dbReference>
<comment type="caution">
    <text evidence="1">The sequence shown here is derived from an EMBL/GenBank/DDBJ whole genome shotgun (WGS) entry which is preliminary data.</text>
</comment>
<dbReference type="InterPro" id="IPR032710">
    <property type="entry name" value="NTF2-like_dom_sf"/>
</dbReference>